<evidence type="ECO:0000259" key="1">
    <source>
        <dbReference type="Pfam" id="PF06985"/>
    </source>
</evidence>
<dbReference type="PANTHER" id="PTHR33112:SF1">
    <property type="entry name" value="HETEROKARYON INCOMPATIBILITY DOMAIN-CONTAINING PROTEIN"/>
    <property type="match status" value="1"/>
</dbReference>
<reference evidence="2" key="1">
    <citation type="submission" date="2023-06" db="EMBL/GenBank/DDBJ databases">
        <title>Genome-scale phylogeny and comparative genomics of the fungal order Sordariales.</title>
        <authorList>
            <consortium name="Lawrence Berkeley National Laboratory"/>
            <person name="Hensen N."/>
            <person name="Bonometti L."/>
            <person name="Westerberg I."/>
            <person name="Brannstrom I.O."/>
            <person name="Guillou S."/>
            <person name="Cros-Aarteil S."/>
            <person name="Calhoun S."/>
            <person name="Haridas S."/>
            <person name="Kuo A."/>
            <person name="Mondo S."/>
            <person name="Pangilinan J."/>
            <person name="Riley R."/>
            <person name="LaButti K."/>
            <person name="Andreopoulos B."/>
            <person name="Lipzen A."/>
            <person name="Chen C."/>
            <person name="Yanf M."/>
            <person name="Daum C."/>
            <person name="Ng V."/>
            <person name="Clum A."/>
            <person name="Steindorff A."/>
            <person name="Ohm R."/>
            <person name="Martin F."/>
            <person name="Silar P."/>
            <person name="Natvig D."/>
            <person name="Lalanne C."/>
            <person name="Gautier V."/>
            <person name="Ament-velasquez S.L."/>
            <person name="Kruys A."/>
            <person name="Hutchinson M.I."/>
            <person name="Powell A.J."/>
            <person name="Barry K."/>
            <person name="Miller A.N."/>
            <person name="Grigoriev I.V."/>
            <person name="Debuchy R."/>
            <person name="Gladieux P."/>
            <person name="Thoren M.H."/>
            <person name="Johannesson H."/>
        </authorList>
    </citation>
    <scope>NUCLEOTIDE SEQUENCE</scope>
    <source>
        <strain evidence="2">SMH3187-1</strain>
    </source>
</reference>
<dbReference type="AlphaFoldDB" id="A0AA40F375"/>
<evidence type="ECO:0000313" key="3">
    <source>
        <dbReference type="Proteomes" id="UP001172155"/>
    </source>
</evidence>
<dbReference type="Proteomes" id="UP001172155">
    <property type="component" value="Unassembled WGS sequence"/>
</dbReference>
<protein>
    <submittedName>
        <fullName evidence="2">Heterokaryon incompatibility</fullName>
    </submittedName>
</protein>
<gene>
    <name evidence="2" type="ORF">B0T18DRAFT_304498</name>
</gene>
<dbReference type="InterPro" id="IPR010730">
    <property type="entry name" value="HET"/>
</dbReference>
<dbReference type="PANTHER" id="PTHR33112">
    <property type="entry name" value="DOMAIN PROTEIN, PUTATIVE-RELATED"/>
    <property type="match status" value="1"/>
</dbReference>
<sequence>EYAALSYVWGAATETPIIFSGSRLPADIPLVVADAISVCLQLGLQYLWVDRYCILQDDAETKDAQIRNMNLIYKQAELTI</sequence>
<proteinExistence type="predicted"/>
<evidence type="ECO:0000313" key="2">
    <source>
        <dbReference type="EMBL" id="KAK0750249.1"/>
    </source>
</evidence>
<feature type="non-terminal residue" evidence="2">
    <location>
        <position position="1"/>
    </location>
</feature>
<comment type="caution">
    <text evidence="2">The sequence shown here is derived from an EMBL/GenBank/DDBJ whole genome shotgun (WGS) entry which is preliminary data.</text>
</comment>
<keyword evidence="3" id="KW-1185">Reference proteome</keyword>
<feature type="non-terminal residue" evidence="2">
    <location>
        <position position="80"/>
    </location>
</feature>
<feature type="domain" description="Heterokaryon incompatibility" evidence="1">
    <location>
        <begin position="2"/>
        <end position="80"/>
    </location>
</feature>
<accession>A0AA40F375</accession>
<name>A0AA40F375_9PEZI</name>
<organism evidence="2 3">
    <name type="scientific">Schizothecium vesticola</name>
    <dbReference type="NCBI Taxonomy" id="314040"/>
    <lineage>
        <taxon>Eukaryota</taxon>
        <taxon>Fungi</taxon>
        <taxon>Dikarya</taxon>
        <taxon>Ascomycota</taxon>
        <taxon>Pezizomycotina</taxon>
        <taxon>Sordariomycetes</taxon>
        <taxon>Sordariomycetidae</taxon>
        <taxon>Sordariales</taxon>
        <taxon>Schizotheciaceae</taxon>
        <taxon>Schizothecium</taxon>
    </lineage>
</organism>
<dbReference type="Pfam" id="PF06985">
    <property type="entry name" value="HET"/>
    <property type="match status" value="1"/>
</dbReference>
<dbReference type="EMBL" id="JAUKUD010000003">
    <property type="protein sequence ID" value="KAK0750249.1"/>
    <property type="molecule type" value="Genomic_DNA"/>
</dbReference>